<feature type="compositionally biased region" description="Acidic residues" evidence="1">
    <location>
        <begin position="511"/>
        <end position="523"/>
    </location>
</feature>
<feature type="compositionally biased region" description="Acidic residues" evidence="1">
    <location>
        <begin position="490"/>
        <end position="500"/>
    </location>
</feature>
<feature type="compositionally biased region" description="Low complexity" evidence="1">
    <location>
        <begin position="142"/>
        <end position="168"/>
    </location>
</feature>
<sequence length="1222" mass="132988">MSRSPKKPHSSTKSLQVAAPSGLLTPPHSDQTPAIMLMSPPPEETLRTPRAKPTPTTSNAAGSTSSQGVTFRVGFTGRVISNTLAGKRKRSGISTSSSTSSLAEGTAIEDNHAESSKAAVEATPNPKPRKQTKRHVSFAAQSPSRETTPQPTTPTKSSHASGSPSKKSLMMSPHARNPAADYIPPIPSMSREHLSARRRSTTPVPPYEPPSERFTPPREVICSPIAATHTPKGKGKRKGAAKNIGKGKKLVLQIKKELPEDIDLSAPIPPPSPTEDPLLLRGPIGSARRRRRASSHPLQTLHYSRDTPPMAATSPIHGPDDDATRLMDLNFDSVMDMTSDDTTNMNIPDPFDFSAGNNAGDDWSDDEREANTFDQTGDFTGSFKVVAVPTKEDPPSDGTQERMNAWGRPKSPFPDRTVLEGADEDLAQREIAPAAARLRSPSPTVAGPSRVDDLFSPRRPVRSHTPPFSLRHSPSPAGRVQSPVSPLPPSDEEPPSPDEDPVSHGRFNFDTIEEGERSDDDDLYQDHIVLIHDTSNDSVVLEEDVQESADTAPWQPDEEPSDDADELARLASSIADVQPQSPPIPITRRSPTPVQRPPSSASPLAINHESSPDRESGYRSPPPTHDIHDSDDEEEEEVSVVRELSQPPDFDDEENQASEQFTSSFSKFSIYSSPNPFDPDGSVRRPRGSFVAERSKLYEETPVTSAAGYAVEYAVDEDDDDEELEDMDANVIKITSEDPRAAARAAAILRLHKYDNIEPSAKKRRHSTGLDSALRKARRKSTMEGGITKSQSSYKRRQSLGGMVGDKVIIPGSPMMTLPQLLHEAEQSLHIEDLSSMSGSPFRSISPLSYKTPARAPSLYESVLRSTVSQAPVTPASQTGPRAWSKSDWKALDSCYSDERLAAAEFAGMTGGEMVSADDVDLENVVDRFIELIGGKAGLTALGTAWTCDDLMKRVRALQRKQRSGHIAPPTPSRSGSVLSTDTASAPYQRFMSSMSPEASSHSSDATMTEGADLLAPLPQDVSYGELMDEAVSISSTPVAGTAKDYSYLTEPKRRSSIATRVKGFLFSYLPLMKTPAPPKVTTAQAGLPIPPPDLFLRPRPPISTPLPKPAPKLAHPKELVQLHPAPPPEKPSMIPRATDKNPRRFVELNHVSPPPEDKSLRSSTSSIRGRRDSNTSVKDMIKTFETLDQHADRSLELRREKSIQEWTAASTRNGPKKPIWR</sequence>
<feature type="compositionally biased region" description="Basic residues" evidence="1">
    <location>
        <begin position="1"/>
        <end position="10"/>
    </location>
</feature>
<feature type="region of interest" description="Disordered" evidence="1">
    <location>
        <begin position="1148"/>
        <end position="1180"/>
    </location>
</feature>
<evidence type="ECO:0000313" key="2">
    <source>
        <dbReference type="EMBL" id="THH31441.1"/>
    </source>
</evidence>
<gene>
    <name evidence="2" type="ORF">EUX98_g2763</name>
</gene>
<protein>
    <submittedName>
        <fullName evidence="2">Uncharacterized protein</fullName>
    </submittedName>
</protein>
<comment type="caution">
    <text evidence="2">The sequence shown here is derived from an EMBL/GenBank/DDBJ whole genome shotgun (WGS) entry which is preliminary data.</text>
</comment>
<feature type="compositionally biased region" description="Low complexity" evidence="1">
    <location>
        <begin position="432"/>
        <end position="443"/>
    </location>
</feature>
<feature type="compositionally biased region" description="Basic residues" evidence="1">
    <location>
        <begin position="127"/>
        <end position="136"/>
    </location>
</feature>
<keyword evidence="3" id="KW-1185">Reference proteome</keyword>
<feature type="compositionally biased region" description="Polar residues" evidence="1">
    <location>
        <begin position="54"/>
        <end position="69"/>
    </location>
</feature>
<evidence type="ECO:0000313" key="3">
    <source>
        <dbReference type="Proteomes" id="UP000308730"/>
    </source>
</evidence>
<proteinExistence type="predicted"/>
<feature type="region of interest" description="Disordered" evidence="1">
    <location>
        <begin position="761"/>
        <end position="798"/>
    </location>
</feature>
<feature type="region of interest" description="Disordered" evidence="1">
    <location>
        <begin position="260"/>
        <end position="325"/>
    </location>
</feature>
<name>A0A4S4N156_9APHY</name>
<dbReference type="OrthoDB" id="3258279at2759"/>
<feature type="compositionally biased region" description="Pro residues" evidence="1">
    <location>
        <begin position="1092"/>
        <end position="1111"/>
    </location>
</feature>
<organism evidence="2 3">
    <name type="scientific">Antrodiella citrinella</name>
    <dbReference type="NCBI Taxonomy" id="2447956"/>
    <lineage>
        <taxon>Eukaryota</taxon>
        <taxon>Fungi</taxon>
        <taxon>Dikarya</taxon>
        <taxon>Basidiomycota</taxon>
        <taxon>Agaricomycotina</taxon>
        <taxon>Agaricomycetes</taxon>
        <taxon>Polyporales</taxon>
        <taxon>Steccherinaceae</taxon>
        <taxon>Antrodiella</taxon>
    </lineage>
</organism>
<dbReference type="AlphaFoldDB" id="A0A4S4N156"/>
<feature type="compositionally biased region" description="Acidic residues" evidence="1">
    <location>
        <begin position="556"/>
        <end position="565"/>
    </location>
</feature>
<feature type="compositionally biased region" description="Acidic residues" evidence="1">
    <location>
        <begin position="629"/>
        <end position="638"/>
    </location>
</feature>
<dbReference type="EMBL" id="SGPM01000047">
    <property type="protein sequence ID" value="THH31441.1"/>
    <property type="molecule type" value="Genomic_DNA"/>
</dbReference>
<dbReference type="Proteomes" id="UP000308730">
    <property type="component" value="Unassembled WGS sequence"/>
</dbReference>
<feature type="region of interest" description="Disordered" evidence="1">
    <location>
        <begin position="960"/>
        <end position="980"/>
    </location>
</feature>
<reference evidence="2 3" key="1">
    <citation type="submission" date="2019-02" db="EMBL/GenBank/DDBJ databases">
        <title>Genome sequencing of the rare red list fungi Antrodiella citrinella (Flaviporus citrinellus).</title>
        <authorList>
            <person name="Buettner E."/>
            <person name="Kellner H."/>
        </authorList>
    </citation>
    <scope>NUCLEOTIDE SEQUENCE [LARGE SCALE GENOMIC DNA]</scope>
    <source>
        <strain evidence="2 3">DSM 108506</strain>
    </source>
</reference>
<feature type="region of interest" description="Disordered" evidence="1">
    <location>
        <begin position="340"/>
        <end position="686"/>
    </location>
</feature>
<feature type="compositionally biased region" description="Basic and acidic residues" evidence="1">
    <location>
        <begin position="1170"/>
        <end position="1180"/>
    </location>
</feature>
<feature type="region of interest" description="Disordered" evidence="1">
    <location>
        <begin position="1092"/>
        <end position="1113"/>
    </location>
</feature>
<feature type="compositionally biased region" description="Low complexity" evidence="1">
    <location>
        <begin position="661"/>
        <end position="673"/>
    </location>
</feature>
<feature type="compositionally biased region" description="Polar residues" evidence="1">
    <location>
        <begin position="1205"/>
        <end position="1214"/>
    </location>
</feature>
<feature type="region of interest" description="Disordered" evidence="1">
    <location>
        <begin position="1"/>
        <end position="219"/>
    </location>
</feature>
<feature type="region of interest" description="Disordered" evidence="1">
    <location>
        <begin position="1200"/>
        <end position="1222"/>
    </location>
</feature>
<evidence type="ECO:0000256" key="1">
    <source>
        <dbReference type="SAM" id="MobiDB-lite"/>
    </source>
</evidence>
<accession>A0A4S4N156</accession>